<gene>
    <name evidence="1" type="ORF">SAMN02745885_02425</name>
</gene>
<organism evidence="1 2">
    <name type="scientific">Carboxydocella sporoproducens DSM 16521</name>
    <dbReference type="NCBI Taxonomy" id="1121270"/>
    <lineage>
        <taxon>Bacteria</taxon>
        <taxon>Bacillati</taxon>
        <taxon>Bacillota</taxon>
        <taxon>Clostridia</taxon>
        <taxon>Eubacteriales</taxon>
        <taxon>Clostridiales Family XVI. Incertae Sedis</taxon>
        <taxon>Carboxydocella</taxon>
    </lineage>
</organism>
<keyword evidence="2" id="KW-1185">Reference proteome</keyword>
<dbReference type="RefSeq" id="WP_078666414.1">
    <property type="nucleotide sequence ID" value="NZ_FUXM01000042.1"/>
</dbReference>
<protein>
    <submittedName>
        <fullName evidence="1">Uncharacterized protein</fullName>
    </submittedName>
</protein>
<evidence type="ECO:0000313" key="1">
    <source>
        <dbReference type="EMBL" id="SKA22978.1"/>
    </source>
</evidence>
<reference evidence="2" key="1">
    <citation type="submission" date="2017-02" db="EMBL/GenBank/DDBJ databases">
        <authorList>
            <person name="Varghese N."/>
            <person name="Submissions S."/>
        </authorList>
    </citation>
    <scope>NUCLEOTIDE SEQUENCE [LARGE SCALE GENOMIC DNA]</scope>
    <source>
        <strain evidence="2">DSM 16521</strain>
    </source>
</reference>
<dbReference type="EMBL" id="FUXM01000042">
    <property type="protein sequence ID" value="SKA22978.1"/>
    <property type="molecule type" value="Genomic_DNA"/>
</dbReference>
<evidence type="ECO:0000313" key="2">
    <source>
        <dbReference type="Proteomes" id="UP000189933"/>
    </source>
</evidence>
<dbReference type="AlphaFoldDB" id="A0A1T4S4X0"/>
<dbReference type="Proteomes" id="UP000189933">
    <property type="component" value="Unassembled WGS sequence"/>
</dbReference>
<proteinExistence type="predicted"/>
<accession>A0A1T4S4X0</accession>
<name>A0A1T4S4X0_9FIRM</name>
<sequence>MASKILGLTAEEIQVELKRIGQHCHWTLLEEKNNSLIFRTEFGNLTLTWSSLPPEQLGSFFLPRTQLFMEGEPTALVRLDEALRCLRAGG</sequence>